<keyword evidence="5" id="KW-0175">Coiled coil</keyword>
<evidence type="ECO:0000256" key="7">
    <source>
        <dbReference type="ARBA" id="ARBA00023242"/>
    </source>
</evidence>
<dbReference type="InterPro" id="IPR051376">
    <property type="entry name" value="CWC25_splicing_factor"/>
</dbReference>
<protein>
    <submittedName>
        <fullName evidence="9">Uncharacterized protein</fullName>
    </submittedName>
</protein>
<dbReference type="PANTHER" id="PTHR16196:SF0">
    <property type="entry name" value="PRE-MRNA-SPLICING FACTOR CWC25 HOMOLOG"/>
    <property type="match status" value="1"/>
</dbReference>
<keyword evidence="10" id="KW-1185">Reference proteome</keyword>
<feature type="compositionally biased region" description="Basic residues" evidence="8">
    <location>
        <begin position="105"/>
        <end position="115"/>
    </location>
</feature>
<organism evidence="9 10">
    <name type="scientific">Cardiosporidium cionae</name>
    <dbReference type="NCBI Taxonomy" id="476202"/>
    <lineage>
        <taxon>Eukaryota</taxon>
        <taxon>Sar</taxon>
        <taxon>Alveolata</taxon>
        <taxon>Apicomplexa</taxon>
        <taxon>Aconoidasida</taxon>
        <taxon>Nephromycida</taxon>
        <taxon>Cardiosporidium</taxon>
    </lineage>
</organism>
<feature type="region of interest" description="Disordered" evidence="8">
    <location>
        <begin position="353"/>
        <end position="388"/>
    </location>
</feature>
<sequence>MATPGIPLPDGIEWLYANPAAEPSQEDYLLGKPISGANSTQLRSLPFDKKAEVSDASNLQDSSTLPVRKLNEDSLRRLREDPLFIIRQMELQQQRLLESHPLLQKQKHLSKKVKKRSEGYSEEKHRNHRTRERNEQNNPSFERSHGAHVTPINLRERPRDSIYCIERKRDSERKIFPPRRREEQRRRQGGFFPRSPSEEQRKRHTTPIASDRHPEPRMARKRSHSFSRGATHTSSFRGQPNEGSRFSKRRRSPSPSFYVHHRHTQPSPPPSAEKYRTTRHPMDPVDPHRKDFVSKREQTSEPPLEAPHSTRHPPQSSHRRGTCEEVPRGRRNETALQDSHILERVWQAEANASKIPKSATQAPKDGKAASSHSLKTERRIGVTPKPPTWGEESLPVGYFSELGPPDAMLKKAEIKWQEKRLEEERLHTLQKETATMPLEDTAEERRMATFDQKIDEMRLHGAKHELEKVHRLSQIAEKEHLQETLENSWREQKDKTFLHAANRSIYMNSELSLNERVKRSAARRKRLDVDALEEEK</sequence>
<keyword evidence="3" id="KW-0507">mRNA processing</keyword>
<comment type="subcellular location">
    <subcellularLocation>
        <location evidence="1">Nucleus</location>
    </subcellularLocation>
</comment>
<gene>
    <name evidence="9" type="ORF">IE077_002690</name>
</gene>
<dbReference type="Proteomes" id="UP000823046">
    <property type="component" value="Unassembled WGS sequence"/>
</dbReference>
<evidence type="ECO:0000256" key="5">
    <source>
        <dbReference type="ARBA" id="ARBA00023054"/>
    </source>
</evidence>
<proteinExistence type="inferred from homology"/>
<feature type="region of interest" description="Disordered" evidence="8">
    <location>
        <begin position="174"/>
        <end position="340"/>
    </location>
</feature>
<evidence type="ECO:0000256" key="2">
    <source>
        <dbReference type="ARBA" id="ARBA00006695"/>
    </source>
</evidence>
<accession>A0ABQ7J579</accession>
<evidence type="ECO:0000313" key="9">
    <source>
        <dbReference type="EMBL" id="KAF8817941.1"/>
    </source>
</evidence>
<evidence type="ECO:0000256" key="1">
    <source>
        <dbReference type="ARBA" id="ARBA00004123"/>
    </source>
</evidence>
<feature type="compositionally biased region" description="Basic and acidic residues" evidence="8">
    <location>
        <begin position="321"/>
        <end position="333"/>
    </location>
</feature>
<evidence type="ECO:0000313" key="10">
    <source>
        <dbReference type="Proteomes" id="UP000823046"/>
    </source>
</evidence>
<evidence type="ECO:0000256" key="3">
    <source>
        <dbReference type="ARBA" id="ARBA00022664"/>
    </source>
</evidence>
<feature type="compositionally biased region" description="Basic and acidic residues" evidence="8">
    <location>
        <begin position="116"/>
        <end position="125"/>
    </location>
</feature>
<reference evidence="9 10" key="1">
    <citation type="journal article" date="2020" name="bioRxiv">
        <title>Metabolic contributions of an alphaproteobacterial endosymbiont in the apicomplexan Cardiosporidium cionae.</title>
        <authorList>
            <person name="Hunter E.S."/>
            <person name="Paight C.J."/>
            <person name="Lane C.E."/>
        </authorList>
    </citation>
    <scope>NUCLEOTIDE SEQUENCE [LARGE SCALE GENOMIC DNA]</scope>
    <source>
        <strain evidence="9">ESH_2018</strain>
    </source>
</reference>
<evidence type="ECO:0000256" key="4">
    <source>
        <dbReference type="ARBA" id="ARBA00022728"/>
    </source>
</evidence>
<dbReference type="EMBL" id="JADAQX010001191">
    <property type="protein sequence ID" value="KAF8817941.1"/>
    <property type="molecule type" value="Genomic_DNA"/>
</dbReference>
<feature type="compositionally biased region" description="Basic and acidic residues" evidence="8">
    <location>
        <begin position="273"/>
        <end position="299"/>
    </location>
</feature>
<feature type="compositionally biased region" description="Polar residues" evidence="8">
    <location>
        <begin position="226"/>
        <end position="242"/>
    </location>
</feature>
<dbReference type="PANTHER" id="PTHR16196">
    <property type="entry name" value="CELL CYCLE CONTROL PROTEIN CWF25"/>
    <property type="match status" value="1"/>
</dbReference>
<dbReference type="InterPro" id="IPR022209">
    <property type="entry name" value="CWC25"/>
</dbReference>
<name>A0ABQ7J579_9APIC</name>
<keyword evidence="6" id="KW-0508">mRNA splicing</keyword>
<keyword evidence="7" id="KW-0539">Nucleus</keyword>
<feature type="compositionally biased region" description="Basic and acidic residues" evidence="8">
    <location>
        <begin position="174"/>
        <end position="186"/>
    </location>
</feature>
<comment type="similarity">
    <text evidence="2">Belongs to the CWC25 family.</text>
</comment>
<feature type="region of interest" description="Disordered" evidence="8">
    <location>
        <begin position="102"/>
        <end position="155"/>
    </location>
</feature>
<evidence type="ECO:0000256" key="8">
    <source>
        <dbReference type="SAM" id="MobiDB-lite"/>
    </source>
</evidence>
<dbReference type="Pfam" id="PF12542">
    <property type="entry name" value="CWC25"/>
    <property type="match status" value="1"/>
</dbReference>
<comment type="caution">
    <text evidence="9">The sequence shown here is derived from an EMBL/GenBank/DDBJ whole genome shotgun (WGS) entry which is preliminary data.</text>
</comment>
<keyword evidence="4" id="KW-0747">Spliceosome</keyword>
<evidence type="ECO:0000256" key="6">
    <source>
        <dbReference type="ARBA" id="ARBA00023187"/>
    </source>
</evidence>